<keyword evidence="9" id="KW-0443">Lipid metabolism</keyword>
<feature type="transmembrane region" description="Helical" evidence="13">
    <location>
        <begin position="111"/>
        <end position="132"/>
    </location>
</feature>
<evidence type="ECO:0000256" key="10">
    <source>
        <dbReference type="ARBA" id="ARBA00023136"/>
    </source>
</evidence>
<proteinExistence type="inferred from homology"/>
<sequence>MLKQRILTAIPLAALVIWGILSQPAQVVFYALLFVMAIAGWEWAALAGIADKKLRAFYALIITVLAYVLQQTMLDKPQLLSVVLLAAVVIWLVAIYHMFSKGPQAVSPLFSKLKFILGFVILLPPVVALMLIREQSAAWLFYCLSIVWIADIGAYFSGKRYGKNKLAPGISPGKTKEGLYGAVFATAAYSVLAGFYFELQVISQIMLIIITVLTTFISVAGDLFLSLLKRERGLKDTGNILPGHGGILDRIDSVLSSAPFIALLLSAVIFNA</sequence>
<feature type="transmembrane region" description="Helical" evidence="13">
    <location>
        <begin position="56"/>
        <end position="73"/>
    </location>
</feature>
<reference evidence="14" key="1">
    <citation type="submission" date="2018-06" db="EMBL/GenBank/DDBJ databases">
        <authorList>
            <person name="Zhirakovskaya E."/>
        </authorList>
    </citation>
    <scope>NUCLEOTIDE SEQUENCE</scope>
</reference>
<keyword evidence="8 13" id="KW-1133">Transmembrane helix</keyword>
<feature type="transmembrane region" description="Helical" evidence="13">
    <location>
        <begin position="203"/>
        <end position="225"/>
    </location>
</feature>
<keyword evidence="7 14" id="KW-0548">Nucleotidyltransferase</keyword>
<evidence type="ECO:0000256" key="12">
    <source>
        <dbReference type="ARBA" id="ARBA00023264"/>
    </source>
</evidence>
<feature type="transmembrane region" description="Helical" evidence="13">
    <location>
        <begin position="138"/>
        <end position="157"/>
    </location>
</feature>
<comment type="similarity">
    <text evidence="2">Belongs to the CDS family.</text>
</comment>
<feature type="transmembrane region" description="Helical" evidence="13">
    <location>
        <begin position="178"/>
        <end position="197"/>
    </location>
</feature>
<dbReference type="GO" id="GO:0005886">
    <property type="term" value="C:plasma membrane"/>
    <property type="evidence" value="ECO:0007669"/>
    <property type="project" value="UniProtKB-SubCell"/>
</dbReference>
<organism evidence="14">
    <name type="scientific">hydrothermal vent metagenome</name>
    <dbReference type="NCBI Taxonomy" id="652676"/>
    <lineage>
        <taxon>unclassified sequences</taxon>
        <taxon>metagenomes</taxon>
        <taxon>ecological metagenomes</taxon>
    </lineage>
</organism>
<feature type="transmembrane region" description="Helical" evidence="13">
    <location>
        <begin position="32"/>
        <end position="49"/>
    </location>
</feature>
<dbReference type="GO" id="GO:0016024">
    <property type="term" value="P:CDP-diacylglycerol biosynthetic process"/>
    <property type="evidence" value="ECO:0007669"/>
    <property type="project" value="TreeGrafter"/>
</dbReference>
<evidence type="ECO:0000256" key="7">
    <source>
        <dbReference type="ARBA" id="ARBA00022695"/>
    </source>
</evidence>
<keyword evidence="5 14" id="KW-0808">Transferase</keyword>
<feature type="transmembrane region" description="Helical" evidence="13">
    <location>
        <begin position="79"/>
        <end position="99"/>
    </location>
</feature>
<dbReference type="AlphaFoldDB" id="A0A3B0XE61"/>
<evidence type="ECO:0000256" key="5">
    <source>
        <dbReference type="ARBA" id="ARBA00022679"/>
    </source>
</evidence>
<accession>A0A3B0XE61</accession>
<dbReference type="PANTHER" id="PTHR46382">
    <property type="entry name" value="PHOSPHATIDATE CYTIDYLYLTRANSFERASE"/>
    <property type="match status" value="1"/>
</dbReference>
<dbReference type="GO" id="GO:0004605">
    <property type="term" value="F:phosphatidate cytidylyltransferase activity"/>
    <property type="evidence" value="ECO:0007669"/>
    <property type="project" value="UniProtKB-EC"/>
</dbReference>
<evidence type="ECO:0000256" key="3">
    <source>
        <dbReference type="ARBA" id="ARBA00022475"/>
    </source>
</evidence>
<keyword evidence="3" id="KW-1003">Cell membrane</keyword>
<evidence type="ECO:0000313" key="14">
    <source>
        <dbReference type="EMBL" id="VAW61722.1"/>
    </source>
</evidence>
<dbReference type="PANTHER" id="PTHR46382:SF1">
    <property type="entry name" value="PHOSPHATIDATE CYTIDYLYLTRANSFERASE"/>
    <property type="match status" value="1"/>
</dbReference>
<evidence type="ECO:0000256" key="6">
    <source>
        <dbReference type="ARBA" id="ARBA00022692"/>
    </source>
</evidence>
<gene>
    <name evidence="14" type="ORF">MNBD_GAMMA09-3883</name>
</gene>
<dbReference type="Pfam" id="PF01148">
    <property type="entry name" value="CTP_transf_1"/>
    <property type="match status" value="1"/>
</dbReference>
<comment type="subcellular location">
    <subcellularLocation>
        <location evidence="1">Cell membrane</location>
        <topology evidence="1">Multi-pass membrane protein</topology>
    </subcellularLocation>
</comment>
<dbReference type="EC" id="2.7.7.41" evidence="14"/>
<protein>
    <submittedName>
        <fullName evidence="14">Phosphatidate cytidylyltransferase</fullName>
        <ecNumber evidence="14">2.7.7.41</ecNumber>
    </submittedName>
</protein>
<evidence type="ECO:0000256" key="11">
    <source>
        <dbReference type="ARBA" id="ARBA00023209"/>
    </source>
</evidence>
<keyword evidence="11" id="KW-0594">Phospholipid biosynthesis</keyword>
<dbReference type="InterPro" id="IPR000374">
    <property type="entry name" value="PC_trans"/>
</dbReference>
<evidence type="ECO:0000256" key="2">
    <source>
        <dbReference type="ARBA" id="ARBA00010185"/>
    </source>
</evidence>
<keyword evidence="10 13" id="KW-0472">Membrane</keyword>
<evidence type="ECO:0000256" key="1">
    <source>
        <dbReference type="ARBA" id="ARBA00004651"/>
    </source>
</evidence>
<keyword evidence="4" id="KW-0444">Lipid biosynthesis</keyword>
<evidence type="ECO:0000256" key="4">
    <source>
        <dbReference type="ARBA" id="ARBA00022516"/>
    </source>
</evidence>
<evidence type="ECO:0000256" key="13">
    <source>
        <dbReference type="SAM" id="Phobius"/>
    </source>
</evidence>
<evidence type="ECO:0000256" key="8">
    <source>
        <dbReference type="ARBA" id="ARBA00022989"/>
    </source>
</evidence>
<name>A0A3B0XE61_9ZZZZ</name>
<dbReference type="EMBL" id="UOFI01000014">
    <property type="protein sequence ID" value="VAW61722.1"/>
    <property type="molecule type" value="Genomic_DNA"/>
</dbReference>
<dbReference type="PROSITE" id="PS01315">
    <property type="entry name" value="CDS"/>
    <property type="match status" value="1"/>
</dbReference>
<keyword evidence="12" id="KW-1208">Phospholipid metabolism</keyword>
<evidence type="ECO:0000256" key="9">
    <source>
        <dbReference type="ARBA" id="ARBA00023098"/>
    </source>
</evidence>
<keyword evidence="6 13" id="KW-0812">Transmembrane</keyword>